<name>A0AAV5WAN3_9BILA</name>
<proteinExistence type="predicted"/>
<dbReference type="AlphaFoldDB" id="A0AAV5WAN3"/>
<organism evidence="1 2">
    <name type="scientific">Pristionchus fissidentatus</name>
    <dbReference type="NCBI Taxonomy" id="1538716"/>
    <lineage>
        <taxon>Eukaryota</taxon>
        <taxon>Metazoa</taxon>
        <taxon>Ecdysozoa</taxon>
        <taxon>Nematoda</taxon>
        <taxon>Chromadorea</taxon>
        <taxon>Rhabditida</taxon>
        <taxon>Rhabditina</taxon>
        <taxon>Diplogasteromorpha</taxon>
        <taxon>Diplogasteroidea</taxon>
        <taxon>Neodiplogasteridae</taxon>
        <taxon>Pristionchus</taxon>
    </lineage>
</organism>
<feature type="non-terminal residue" evidence="1">
    <location>
        <position position="137"/>
    </location>
</feature>
<reference evidence="1" key="1">
    <citation type="submission" date="2023-10" db="EMBL/GenBank/DDBJ databases">
        <title>Genome assembly of Pristionchus species.</title>
        <authorList>
            <person name="Yoshida K."/>
            <person name="Sommer R.J."/>
        </authorList>
    </citation>
    <scope>NUCLEOTIDE SEQUENCE</scope>
    <source>
        <strain evidence="1">RS5133</strain>
    </source>
</reference>
<dbReference type="EMBL" id="BTSY01000005">
    <property type="protein sequence ID" value="GMT28961.1"/>
    <property type="molecule type" value="Genomic_DNA"/>
</dbReference>
<keyword evidence="2" id="KW-1185">Reference proteome</keyword>
<accession>A0AAV5WAN3</accession>
<sequence length="137" mass="15970">LLAYVHFLLSQHQSYVGYFGRRKKVESKLLSVSFPSLSNDSNTSFDDENIVLEESLGIIECCTHSQKRSISPRRCDRMIELPRKVKRYRLIDVLLIDYSNHSLSHFLNSEFVDMSQQPKTPKYSVPLLAMHSRTHIR</sequence>
<comment type="caution">
    <text evidence="1">The sequence shown here is derived from an EMBL/GenBank/DDBJ whole genome shotgun (WGS) entry which is preliminary data.</text>
</comment>
<gene>
    <name evidence="1" type="ORF">PFISCL1PPCAC_20258</name>
</gene>
<dbReference type="Proteomes" id="UP001432322">
    <property type="component" value="Unassembled WGS sequence"/>
</dbReference>
<evidence type="ECO:0000313" key="1">
    <source>
        <dbReference type="EMBL" id="GMT28961.1"/>
    </source>
</evidence>
<evidence type="ECO:0000313" key="2">
    <source>
        <dbReference type="Proteomes" id="UP001432322"/>
    </source>
</evidence>
<feature type="non-terminal residue" evidence="1">
    <location>
        <position position="1"/>
    </location>
</feature>
<protein>
    <submittedName>
        <fullName evidence="1">Uncharacterized protein</fullName>
    </submittedName>
</protein>